<dbReference type="RefSeq" id="WP_010403654.1">
    <property type="nucleotide sequence ID" value="NZ_JAWXXV010000001.1"/>
</dbReference>
<keyword evidence="3" id="KW-1185">Reference proteome</keyword>
<dbReference type="InterPro" id="IPR011944">
    <property type="entry name" value="Steroid_delta5-4_isomerase"/>
</dbReference>
<evidence type="ECO:0000313" key="2">
    <source>
        <dbReference type="EMBL" id="MDX5984224.1"/>
    </source>
</evidence>
<accession>A0ABU4PN42</accession>
<dbReference type="InterPro" id="IPR032710">
    <property type="entry name" value="NTF2-like_dom_sf"/>
</dbReference>
<feature type="domain" description="SnoaL-like" evidence="1">
    <location>
        <begin position="13"/>
        <end position="137"/>
    </location>
</feature>
<sequence>MTASPYPPPACPAEERVALADLVVAYARAVDDIGNVDGIGSLFSDDAVYDLSALGMGEIVGQTAIRAFFRDAFAGMAHNAHFISNIALLAYTPSTAARVQAYGHAFSLGKDGTLLEVKARYTFAMVRADDCWRIARLGMDMLLPPISSYNSPHPS</sequence>
<protein>
    <submittedName>
        <fullName evidence="2">Nuclear transport factor 2 family protein</fullName>
    </submittedName>
</protein>
<dbReference type="Proteomes" id="UP001279660">
    <property type="component" value="Unassembled WGS sequence"/>
</dbReference>
<dbReference type="EMBL" id="JAWXXV010000001">
    <property type="protein sequence ID" value="MDX5984224.1"/>
    <property type="molecule type" value="Genomic_DNA"/>
</dbReference>
<evidence type="ECO:0000313" key="3">
    <source>
        <dbReference type="Proteomes" id="UP001279660"/>
    </source>
</evidence>
<dbReference type="InterPro" id="IPR037401">
    <property type="entry name" value="SnoaL-like"/>
</dbReference>
<evidence type="ECO:0000259" key="1">
    <source>
        <dbReference type="Pfam" id="PF13577"/>
    </source>
</evidence>
<reference evidence="2 3" key="1">
    <citation type="submission" date="2023-11" db="EMBL/GenBank/DDBJ databases">
        <title>MicrobeMod: A computational toolkit for identifying prokaryotic methylation and restriction-modification with nanopore sequencing.</title>
        <authorList>
            <person name="Crits-Christoph A."/>
            <person name="Kang S.C."/>
            <person name="Lee H."/>
            <person name="Ostrov N."/>
        </authorList>
    </citation>
    <scope>NUCLEOTIDE SEQUENCE [LARGE SCALE GENOMIC DNA]</scope>
    <source>
        <strain evidence="2 3">ATCC 14820</strain>
    </source>
</reference>
<dbReference type="Gene3D" id="3.10.450.50">
    <property type="match status" value="1"/>
</dbReference>
<organism evidence="2 3">
    <name type="scientific">Sphingomonas echinoides</name>
    <dbReference type="NCBI Taxonomy" id="59803"/>
    <lineage>
        <taxon>Bacteria</taxon>
        <taxon>Pseudomonadati</taxon>
        <taxon>Pseudomonadota</taxon>
        <taxon>Alphaproteobacteria</taxon>
        <taxon>Sphingomonadales</taxon>
        <taxon>Sphingomonadaceae</taxon>
        <taxon>Sphingomonas</taxon>
    </lineage>
</organism>
<proteinExistence type="predicted"/>
<dbReference type="NCBIfam" id="TIGR02246">
    <property type="entry name" value="SgcJ/EcaC family oxidoreductase"/>
    <property type="match status" value="1"/>
</dbReference>
<dbReference type="CDD" id="cd00531">
    <property type="entry name" value="NTF2_like"/>
    <property type="match status" value="1"/>
</dbReference>
<name>A0ABU4PN42_9SPHN</name>
<dbReference type="SUPFAM" id="SSF54427">
    <property type="entry name" value="NTF2-like"/>
    <property type="match status" value="1"/>
</dbReference>
<dbReference type="Pfam" id="PF13577">
    <property type="entry name" value="SnoaL_4"/>
    <property type="match status" value="1"/>
</dbReference>
<comment type="caution">
    <text evidence="2">The sequence shown here is derived from an EMBL/GenBank/DDBJ whole genome shotgun (WGS) entry which is preliminary data.</text>
</comment>
<gene>
    <name evidence="2" type="ORF">SIL82_08115</name>
</gene>